<evidence type="ECO:0000259" key="8">
    <source>
        <dbReference type="PROSITE" id="PS50157"/>
    </source>
</evidence>
<dbReference type="SMART" id="SM00355">
    <property type="entry name" value="ZnF_C2H2"/>
    <property type="match status" value="13"/>
</dbReference>
<evidence type="ECO:0000256" key="3">
    <source>
        <dbReference type="ARBA" id="ARBA00022771"/>
    </source>
</evidence>
<evidence type="ECO:0000256" key="2">
    <source>
        <dbReference type="ARBA" id="ARBA00022737"/>
    </source>
</evidence>
<name>A0ABR3H290_LOXSC</name>
<feature type="domain" description="C2H2-type" evidence="8">
    <location>
        <begin position="193"/>
        <end position="220"/>
    </location>
</feature>
<evidence type="ECO:0000313" key="9">
    <source>
        <dbReference type="EMBL" id="KAL0858925.1"/>
    </source>
</evidence>
<dbReference type="EMBL" id="JBEUOH010000029">
    <property type="protein sequence ID" value="KAL0858925.1"/>
    <property type="molecule type" value="Genomic_DNA"/>
</dbReference>
<dbReference type="Proteomes" id="UP001549920">
    <property type="component" value="Unassembled WGS sequence"/>
</dbReference>
<dbReference type="PANTHER" id="PTHR24403:SF67">
    <property type="entry name" value="FI01116P-RELATED"/>
    <property type="match status" value="1"/>
</dbReference>
<feature type="region of interest" description="Disordered" evidence="7">
    <location>
        <begin position="354"/>
        <end position="384"/>
    </location>
</feature>
<evidence type="ECO:0000256" key="4">
    <source>
        <dbReference type="ARBA" id="ARBA00022833"/>
    </source>
</evidence>
<evidence type="ECO:0000256" key="7">
    <source>
        <dbReference type="SAM" id="MobiDB-lite"/>
    </source>
</evidence>
<protein>
    <recommendedName>
        <fullName evidence="8">C2H2-type domain-containing protein</fullName>
    </recommendedName>
</protein>
<keyword evidence="2" id="KW-0677">Repeat</keyword>
<dbReference type="Gene3D" id="3.30.160.60">
    <property type="entry name" value="Classic Zinc Finger"/>
    <property type="match status" value="6"/>
</dbReference>
<evidence type="ECO:0000256" key="5">
    <source>
        <dbReference type="PROSITE-ProRule" id="PRU00042"/>
    </source>
</evidence>
<keyword evidence="3 5" id="KW-0863">Zinc-finger</keyword>
<dbReference type="PANTHER" id="PTHR24403">
    <property type="entry name" value="ZINC FINGER PROTEIN"/>
    <property type="match status" value="1"/>
</dbReference>
<dbReference type="Pfam" id="PF00096">
    <property type="entry name" value="zf-C2H2"/>
    <property type="match status" value="1"/>
</dbReference>
<keyword evidence="10" id="KW-1185">Reference proteome</keyword>
<feature type="domain" description="C2H2-type" evidence="8">
    <location>
        <begin position="412"/>
        <end position="440"/>
    </location>
</feature>
<gene>
    <name evidence="9" type="ORF">ABMA27_011350</name>
</gene>
<evidence type="ECO:0000256" key="1">
    <source>
        <dbReference type="ARBA" id="ARBA00022723"/>
    </source>
</evidence>
<dbReference type="PROSITE" id="PS00028">
    <property type="entry name" value="ZINC_FINGER_C2H2_1"/>
    <property type="match status" value="1"/>
</dbReference>
<comment type="caution">
    <text evidence="9">The sequence shown here is derived from an EMBL/GenBank/DDBJ whole genome shotgun (WGS) entry which is preliminary data.</text>
</comment>
<dbReference type="InterPro" id="IPR050688">
    <property type="entry name" value="Zinc_finger/UBP_domain"/>
</dbReference>
<feature type="domain" description="C2H2-type" evidence="8">
    <location>
        <begin position="221"/>
        <end position="248"/>
    </location>
</feature>
<organism evidence="9 10">
    <name type="scientific">Loxostege sticticalis</name>
    <name type="common">Beet webworm moth</name>
    <dbReference type="NCBI Taxonomy" id="481309"/>
    <lineage>
        <taxon>Eukaryota</taxon>
        <taxon>Metazoa</taxon>
        <taxon>Ecdysozoa</taxon>
        <taxon>Arthropoda</taxon>
        <taxon>Hexapoda</taxon>
        <taxon>Insecta</taxon>
        <taxon>Pterygota</taxon>
        <taxon>Neoptera</taxon>
        <taxon>Endopterygota</taxon>
        <taxon>Lepidoptera</taxon>
        <taxon>Glossata</taxon>
        <taxon>Ditrysia</taxon>
        <taxon>Pyraloidea</taxon>
        <taxon>Crambidae</taxon>
        <taxon>Pyraustinae</taxon>
        <taxon>Loxostege</taxon>
    </lineage>
</organism>
<accession>A0ABR3H290</accession>
<sequence>MEKLQDSSRELLIESHSIAIKLEPCNSNSESNETKKKNCKQSTTDQDMVNMFASVWVKVEVDEDGSNTENVMEDAENTIEDTEKMIEDTENVLENTENVLENTTNVEVEVVPDIDSFTKPRRKKHKLPAKFKCDQCEYTTAYRNCLKLHVIGHDGRKAFSCNDCDYTTKYPTALNRHMLVKHQSNGHQPATMYRCNECDYTTFYKWNLNAHNHKHKNEKQYKCPQCEYSTAFKQHYNKHYKRHSKDDNNMVYKCDQCPFVTRFDGHITRHLAKIHNIVSEKANKCDYCDFSTKVNWRLTIHKTRSKQEELLKCSYCGFETFYMCQSKMHRKLHFRELYKDTSKNLTQQKDHEVIENDTSQVETDEKSEEIEQSDSLKESESNEKTEKYILDPKCEQWNYICVLESDDKDRPFKCVVCDYTARFKASVQRHYQRRHTGPQDRPYKCLNCDFSTKTKDQIGLHNKRSQSNKIIKCNQCPFSTKYKCQFAMHTKTHYDQKCPNCDFKCRNKYEMQKHFTIIHLGDGLKCQYCDFQATRKESLLSHESIHTGEKPFKCNVPSCEYMTVRKSMLRNHIRRCHGHIQDDVTIVSENKIQSLKLSVDDISRHNFEASNLLLAQSLSHEDRDLV</sequence>
<dbReference type="PROSITE" id="PS50157">
    <property type="entry name" value="ZINC_FINGER_C2H2_2"/>
    <property type="match status" value="5"/>
</dbReference>
<feature type="region of interest" description="Disordered" evidence="7">
    <location>
        <begin position="24"/>
        <end position="43"/>
    </location>
</feature>
<reference evidence="9 10" key="1">
    <citation type="submission" date="2024-06" db="EMBL/GenBank/DDBJ databases">
        <title>A chromosome-level genome assembly of beet webworm, Loxostege sticticalis.</title>
        <authorList>
            <person name="Zhang Y."/>
        </authorList>
    </citation>
    <scope>NUCLEOTIDE SEQUENCE [LARGE SCALE GENOMIC DNA]</scope>
    <source>
        <strain evidence="9">AQ026</strain>
        <tissue evidence="9">Whole body</tissue>
    </source>
</reference>
<feature type="coiled-coil region" evidence="6">
    <location>
        <begin position="65"/>
        <end position="106"/>
    </location>
</feature>
<feature type="domain" description="C2H2-type" evidence="8">
    <location>
        <begin position="131"/>
        <end position="158"/>
    </location>
</feature>
<feature type="domain" description="C2H2-type" evidence="8">
    <location>
        <begin position="524"/>
        <end position="551"/>
    </location>
</feature>
<dbReference type="InterPro" id="IPR013087">
    <property type="entry name" value="Znf_C2H2_type"/>
</dbReference>
<dbReference type="InterPro" id="IPR036236">
    <property type="entry name" value="Znf_C2H2_sf"/>
</dbReference>
<dbReference type="SUPFAM" id="SSF57667">
    <property type="entry name" value="beta-beta-alpha zinc fingers"/>
    <property type="match status" value="5"/>
</dbReference>
<evidence type="ECO:0000313" key="10">
    <source>
        <dbReference type="Proteomes" id="UP001549920"/>
    </source>
</evidence>
<keyword evidence="6" id="KW-0175">Coiled coil</keyword>
<proteinExistence type="predicted"/>
<feature type="compositionally biased region" description="Basic and acidic residues" evidence="7">
    <location>
        <begin position="374"/>
        <end position="384"/>
    </location>
</feature>
<evidence type="ECO:0000256" key="6">
    <source>
        <dbReference type="SAM" id="Coils"/>
    </source>
</evidence>
<keyword evidence="4" id="KW-0862">Zinc</keyword>
<keyword evidence="1" id="KW-0479">Metal-binding</keyword>